<evidence type="ECO:0000313" key="1">
    <source>
        <dbReference type="EMBL" id="GAG25620.1"/>
    </source>
</evidence>
<proteinExistence type="predicted"/>
<feature type="non-terminal residue" evidence="1">
    <location>
        <position position="255"/>
    </location>
</feature>
<reference evidence="1" key="1">
    <citation type="journal article" date="2014" name="Front. Microbiol.">
        <title>High frequency of phylogenetically diverse reductive dehalogenase-homologous genes in deep subseafloor sedimentary metagenomes.</title>
        <authorList>
            <person name="Kawai M."/>
            <person name="Futagami T."/>
            <person name="Toyoda A."/>
            <person name="Takaki Y."/>
            <person name="Nishi S."/>
            <person name="Hori S."/>
            <person name="Arai W."/>
            <person name="Tsubouchi T."/>
            <person name="Morono Y."/>
            <person name="Uchiyama I."/>
            <person name="Ito T."/>
            <person name="Fujiyama A."/>
            <person name="Inagaki F."/>
            <person name="Takami H."/>
        </authorList>
    </citation>
    <scope>NUCLEOTIDE SEQUENCE</scope>
    <source>
        <strain evidence="1">Expedition CK06-06</strain>
    </source>
</reference>
<dbReference type="EMBL" id="BARS01038707">
    <property type="protein sequence ID" value="GAG25620.1"/>
    <property type="molecule type" value="Genomic_DNA"/>
</dbReference>
<protein>
    <submittedName>
        <fullName evidence="1">Uncharacterized protein</fullName>
    </submittedName>
</protein>
<gene>
    <name evidence="1" type="ORF">S01H1_59195</name>
</gene>
<comment type="caution">
    <text evidence="1">The sequence shown here is derived from an EMBL/GenBank/DDBJ whole genome shotgun (WGS) entry which is preliminary data.</text>
</comment>
<sequence>TNCNTCGSVSQAFGELMYLVHGNNLNIDVERIESDLNSKFVEYVLNYYEDLIYATNSLINYNILGLVFGNPDEKNALICFDCMGFEEWNVIKEYLEKTMNFDFDIKYSFSMLPSETNYSRNALFAGLTPKNIRDLRSINEIHWRNEGGLFKHYLNERIGIDSNLVYFQKCVDAKDIKLDYSSADDYSAIGLVFSFVDRLVHANLMNKSRLIHNIRMHLEKSNIDEFIKSLLYQGFRVYFASDHGNIFCKGNGINV</sequence>
<dbReference type="AlphaFoldDB" id="X0W501"/>
<dbReference type="Pfam" id="PF08665">
    <property type="entry name" value="PglZ"/>
    <property type="match status" value="1"/>
</dbReference>
<organism evidence="1">
    <name type="scientific">marine sediment metagenome</name>
    <dbReference type="NCBI Taxonomy" id="412755"/>
    <lineage>
        <taxon>unclassified sequences</taxon>
        <taxon>metagenomes</taxon>
        <taxon>ecological metagenomes</taxon>
    </lineage>
</organism>
<accession>X0W501</accession>
<name>X0W501_9ZZZZ</name>
<feature type="non-terminal residue" evidence="1">
    <location>
        <position position="1"/>
    </location>
</feature>